<keyword evidence="1" id="KW-0472">Membrane</keyword>
<evidence type="ECO:0008006" key="3">
    <source>
        <dbReference type="Google" id="ProtNLM"/>
    </source>
</evidence>
<comment type="caution">
    <text evidence="2">The sequence shown here is derived from an EMBL/GenBank/DDBJ whole genome shotgun (WGS) entry which is preliminary data.</text>
</comment>
<proteinExistence type="predicted"/>
<keyword evidence="1" id="KW-0812">Transmembrane</keyword>
<gene>
    <name evidence="2" type="ORF">Sangu_1498400</name>
</gene>
<evidence type="ECO:0000256" key="1">
    <source>
        <dbReference type="SAM" id="Phobius"/>
    </source>
</evidence>
<dbReference type="AlphaFoldDB" id="A0AAW2MP40"/>
<feature type="transmembrane region" description="Helical" evidence="1">
    <location>
        <begin position="21"/>
        <end position="38"/>
    </location>
</feature>
<name>A0AAW2MP40_9LAMI</name>
<sequence length="83" mass="9187">MARSRRRANISGYVRGRQAPSVSLVAFTCVMFGMTFLFSSPLRGVAVLIPDVSSIRMYFSARTKSSSKVAGFSCYRFTKPPHS</sequence>
<protein>
    <recommendedName>
        <fullName evidence="3">Transmembrane protein</fullName>
    </recommendedName>
</protein>
<reference evidence="2" key="2">
    <citation type="journal article" date="2024" name="Plant">
        <title>Genomic evolution and insights into agronomic trait innovations of Sesamum species.</title>
        <authorList>
            <person name="Miao H."/>
            <person name="Wang L."/>
            <person name="Qu L."/>
            <person name="Liu H."/>
            <person name="Sun Y."/>
            <person name="Le M."/>
            <person name="Wang Q."/>
            <person name="Wei S."/>
            <person name="Zheng Y."/>
            <person name="Lin W."/>
            <person name="Duan Y."/>
            <person name="Cao H."/>
            <person name="Xiong S."/>
            <person name="Wang X."/>
            <person name="Wei L."/>
            <person name="Li C."/>
            <person name="Ma Q."/>
            <person name="Ju M."/>
            <person name="Zhao R."/>
            <person name="Li G."/>
            <person name="Mu C."/>
            <person name="Tian Q."/>
            <person name="Mei H."/>
            <person name="Zhang T."/>
            <person name="Gao T."/>
            <person name="Zhang H."/>
        </authorList>
    </citation>
    <scope>NUCLEOTIDE SEQUENCE</scope>
    <source>
        <strain evidence="2">G01</strain>
    </source>
</reference>
<reference evidence="2" key="1">
    <citation type="submission" date="2020-06" db="EMBL/GenBank/DDBJ databases">
        <authorList>
            <person name="Li T."/>
            <person name="Hu X."/>
            <person name="Zhang T."/>
            <person name="Song X."/>
            <person name="Zhang H."/>
            <person name="Dai N."/>
            <person name="Sheng W."/>
            <person name="Hou X."/>
            <person name="Wei L."/>
        </authorList>
    </citation>
    <scope>NUCLEOTIDE SEQUENCE</scope>
    <source>
        <strain evidence="2">G01</strain>
        <tissue evidence="2">Leaf</tissue>
    </source>
</reference>
<dbReference type="EMBL" id="JACGWK010000009">
    <property type="protein sequence ID" value="KAL0333422.1"/>
    <property type="molecule type" value="Genomic_DNA"/>
</dbReference>
<evidence type="ECO:0000313" key="2">
    <source>
        <dbReference type="EMBL" id="KAL0333422.1"/>
    </source>
</evidence>
<organism evidence="2">
    <name type="scientific">Sesamum angustifolium</name>
    <dbReference type="NCBI Taxonomy" id="2727405"/>
    <lineage>
        <taxon>Eukaryota</taxon>
        <taxon>Viridiplantae</taxon>
        <taxon>Streptophyta</taxon>
        <taxon>Embryophyta</taxon>
        <taxon>Tracheophyta</taxon>
        <taxon>Spermatophyta</taxon>
        <taxon>Magnoliopsida</taxon>
        <taxon>eudicotyledons</taxon>
        <taxon>Gunneridae</taxon>
        <taxon>Pentapetalae</taxon>
        <taxon>asterids</taxon>
        <taxon>lamiids</taxon>
        <taxon>Lamiales</taxon>
        <taxon>Pedaliaceae</taxon>
        <taxon>Sesamum</taxon>
    </lineage>
</organism>
<keyword evidence="1" id="KW-1133">Transmembrane helix</keyword>
<accession>A0AAW2MP40</accession>